<comment type="caution">
    <text evidence="1">The sequence shown here is derived from an EMBL/GenBank/DDBJ whole genome shotgun (WGS) entry which is preliminary data.</text>
</comment>
<evidence type="ECO:0000313" key="1">
    <source>
        <dbReference type="EMBL" id="KAK7054973.1"/>
    </source>
</evidence>
<proteinExistence type="predicted"/>
<dbReference type="InterPro" id="IPR032675">
    <property type="entry name" value="LRR_dom_sf"/>
</dbReference>
<dbReference type="EMBL" id="JAYKXP010000008">
    <property type="protein sequence ID" value="KAK7054973.1"/>
    <property type="molecule type" value="Genomic_DNA"/>
</dbReference>
<protein>
    <submittedName>
        <fullName evidence="1">Uncharacterized protein</fullName>
    </submittedName>
</protein>
<gene>
    <name evidence="1" type="ORF">VNI00_003436</name>
</gene>
<accession>A0AAW0DQE2</accession>
<keyword evidence="2" id="KW-1185">Reference proteome</keyword>
<dbReference type="Gene3D" id="3.80.10.10">
    <property type="entry name" value="Ribonuclease Inhibitor"/>
    <property type="match status" value="1"/>
</dbReference>
<evidence type="ECO:0000313" key="2">
    <source>
        <dbReference type="Proteomes" id="UP001383192"/>
    </source>
</evidence>
<sequence>MPLKFVLSWDRYISHVGDPAMQILASNSFRWLEVHFPSDDTAPNPGVMVRIKGRLPLLRCLEIGTELGRQDLFEDAPALISIGGTPDPDWQLPYDQLTKLNLNYCQGDVAIPILQRCTNVQHAELDNIIDWEGQDRVTMPNMRSMVITASNDEEVIFTCNQLRLPQLDFLVLQNDVYVTREPPLDEAGYDILIERFFTDCSCITTFKMKGLRVSDLQLIRILACLPQLRKLSIRNLVWYVPNAQSYSLQPSNRTISSQFIQRLTVKQDAEELVIVPKLTELTLASLPRDFDARSFVDMIFSRWRPRNGGPATFDDDCLCTVKVGLKFKDDSDVAQEFSRLEPLQRLGFGFNAYEKI</sequence>
<organism evidence="1 2">
    <name type="scientific">Paramarasmius palmivorus</name>
    <dbReference type="NCBI Taxonomy" id="297713"/>
    <lineage>
        <taxon>Eukaryota</taxon>
        <taxon>Fungi</taxon>
        <taxon>Dikarya</taxon>
        <taxon>Basidiomycota</taxon>
        <taxon>Agaricomycotina</taxon>
        <taxon>Agaricomycetes</taxon>
        <taxon>Agaricomycetidae</taxon>
        <taxon>Agaricales</taxon>
        <taxon>Marasmiineae</taxon>
        <taxon>Marasmiaceae</taxon>
        <taxon>Paramarasmius</taxon>
    </lineage>
</organism>
<name>A0AAW0DQE2_9AGAR</name>
<dbReference type="AlphaFoldDB" id="A0AAW0DQE2"/>
<dbReference type="SUPFAM" id="SSF52047">
    <property type="entry name" value="RNI-like"/>
    <property type="match status" value="1"/>
</dbReference>
<reference evidence="1 2" key="1">
    <citation type="submission" date="2024-01" db="EMBL/GenBank/DDBJ databases">
        <title>A draft genome for a cacao thread blight-causing isolate of Paramarasmius palmivorus.</title>
        <authorList>
            <person name="Baruah I.K."/>
            <person name="Bukari Y."/>
            <person name="Amoako-Attah I."/>
            <person name="Meinhardt L.W."/>
            <person name="Bailey B.A."/>
            <person name="Cohen S.P."/>
        </authorList>
    </citation>
    <scope>NUCLEOTIDE SEQUENCE [LARGE SCALE GENOMIC DNA]</scope>
    <source>
        <strain evidence="1 2">GH-12</strain>
    </source>
</reference>
<dbReference type="Proteomes" id="UP001383192">
    <property type="component" value="Unassembled WGS sequence"/>
</dbReference>